<feature type="non-terminal residue" evidence="7">
    <location>
        <position position="1"/>
    </location>
</feature>
<sequence>LDPLQCTESAMMRVLQSWSIAAMFLDVLLKFGDQPQVFDESSGFVQSYRQPNGSFELCYQFMYVEPSGRPSPRDPWSFRQTGVEHRYEGNTKRDYIILLHPKTKSTAQERLEGHARSSSRFALASHPLNVHLVILSSYLVHWADHIESLAETLSEIVSVNLWITINLSTFEAKELQKLRNLEDKIVCKACRCLRSTKTILETLQKLNDSLPKQEPEFAAQSASVAQHLQLLQDRIDAHINSADILALRVQATLGLLTNLLDLQNQTNSNRISGRMLHLTRESVDDNVTVKVITLCTLIYLPASFMATFFGMNFFEFQGDAGTIRMSPHFWVYIAATVPLTILTVGVWYTVKCRHDRNRKKAQREGEV</sequence>
<keyword evidence="4 5" id="KW-0472">Membrane</keyword>
<reference evidence="7" key="1">
    <citation type="journal article" date="2020" name="Stud. Mycol.">
        <title>101 Dothideomycetes genomes: a test case for predicting lifestyles and emergence of pathogens.</title>
        <authorList>
            <person name="Haridas S."/>
            <person name="Albert R."/>
            <person name="Binder M."/>
            <person name="Bloem J."/>
            <person name="Labutti K."/>
            <person name="Salamov A."/>
            <person name="Andreopoulos B."/>
            <person name="Baker S."/>
            <person name="Barry K."/>
            <person name="Bills G."/>
            <person name="Bluhm B."/>
            <person name="Cannon C."/>
            <person name="Castanera R."/>
            <person name="Culley D."/>
            <person name="Daum C."/>
            <person name="Ezra D."/>
            <person name="Gonzalez J."/>
            <person name="Henrissat B."/>
            <person name="Kuo A."/>
            <person name="Liang C."/>
            <person name="Lipzen A."/>
            <person name="Lutzoni F."/>
            <person name="Magnuson J."/>
            <person name="Mondo S."/>
            <person name="Nolan M."/>
            <person name="Ohm R."/>
            <person name="Pangilinan J."/>
            <person name="Park H.-J."/>
            <person name="Ramirez L."/>
            <person name="Alfaro M."/>
            <person name="Sun H."/>
            <person name="Tritt A."/>
            <person name="Yoshinaga Y."/>
            <person name="Zwiers L.-H."/>
            <person name="Turgeon B."/>
            <person name="Goodwin S."/>
            <person name="Spatafora J."/>
            <person name="Crous P."/>
            <person name="Grigoriev I."/>
        </authorList>
    </citation>
    <scope>NUCLEOTIDE SEQUENCE</scope>
    <source>
        <strain evidence="7">CBS 122681</strain>
    </source>
</reference>
<evidence type="ECO:0000256" key="4">
    <source>
        <dbReference type="ARBA" id="ARBA00023136"/>
    </source>
</evidence>
<dbReference type="Pfam" id="PF26616">
    <property type="entry name" value="CorA-like"/>
    <property type="match status" value="1"/>
</dbReference>
<organism evidence="7 8">
    <name type="scientific">Lophiostoma macrostomum CBS 122681</name>
    <dbReference type="NCBI Taxonomy" id="1314788"/>
    <lineage>
        <taxon>Eukaryota</taxon>
        <taxon>Fungi</taxon>
        <taxon>Dikarya</taxon>
        <taxon>Ascomycota</taxon>
        <taxon>Pezizomycotina</taxon>
        <taxon>Dothideomycetes</taxon>
        <taxon>Pleosporomycetidae</taxon>
        <taxon>Pleosporales</taxon>
        <taxon>Lophiostomataceae</taxon>
        <taxon>Lophiostoma</taxon>
    </lineage>
</organism>
<dbReference type="GO" id="GO:0046873">
    <property type="term" value="F:metal ion transmembrane transporter activity"/>
    <property type="evidence" value="ECO:0007669"/>
    <property type="project" value="InterPro"/>
</dbReference>
<feature type="transmembrane region" description="Helical" evidence="5">
    <location>
        <begin position="329"/>
        <end position="350"/>
    </location>
</feature>
<proteinExistence type="predicted"/>
<evidence type="ECO:0000256" key="1">
    <source>
        <dbReference type="ARBA" id="ARBA00004141"/>
    </source>
</evidence>
<dbReference type="OrthoDB" id="5396681at2759"/>
<dbReference type="InterPro" id="IPR045863">
    <property type="entry name" value="CorA_TM1_TM2"/>
</dbReference>
<dbReference type="AlphaFoldDB" id="A0A6A6SUV4"/>
<dbReference type="Proteomes" id="UP000799324">
    <property type="component" value="Unassembled WGS sequence"/>
</dbReference>
<evidence type="ECO:0000256" key="2">
    <source>
        <dbReference type="ARBA" id="ARBA00022692"/>
    </source>
</evidence>
<gene>
    <name evidence="7" type="ORF">K491DRAFT_608055</name>
</gene>
<feature type="domain" description="CorA-like transporter" evidence="6">
    <location>
        <begin position="2"/>
        <end position="157"/>
    </location>
</feature>
<evidence type="ECO:0000256" key="3">
    <source>
        <dbReference type="ARBA" id="ARBA00022989"/>
    </source>
</evidence>
<dbReference type="Gene3D" id="1.20.58.340">
    <property type="entry name" value="Magnesium transport protein CorA, transmembrane region"/>
    <property type="match status" value="1"/>
</dbReference>
<evidence type="ECO:0000313" key="7">
    <source>
        <dbReference type="EMBL" id="KAF2650837.1"/>
    </source>
</evidence>
<dbReference type="SUPFAM" id="SSF144083">
    <property type="entry name" value="Magnesium transport protein CorA, transmembrane region"/>
    <property type="match status" value="1"/>
</dbReference>
<protein>
    <recommendedName>
        <fullName evidence="6">CorA-like transporter domain-containing protein</fullName>
    </recommendedName>
</protein>
<dbReference type="InterPro" id="IPR058257">
    <property type="entry name" value="CorA-like_dom"/>
</dbReference>
<dbReference type="InterPro" id="IPR002523">
    <property type="entry name" value="MgTranspt_CorA/ZnTranspt_ZntB"/>
</dbReference>
<keyword evidence="2 5" id="KW-0812">Transmembrane</keyword>
<keyword evidence="8" id="KW-1185">Reference proteome</keyword>
<dbReference type="Pfam" id="PF01544">
    <property type="entry name" value="CorA"/>
    <property type="match status" value="1"/>
</dbReference>
<dbReference type="GO" id="GO:0016020">
    <property type="term" value="C:membrane"/>
    <property type="evidence" value="ECO:0007669"/>
    <property type="project" value="UniProtKB-SubCell"/>
</dbReference>
<dbReference type="EMBL" id="MU004442">
    <property type="protein sequence ID" value="KAF2650837.1"/>
    <property type="molecule type" value="Genomic_DNA"/>
</dbReference>
<evidence type="ECO:0000256" key="5">
    <source>
        <dbReference type="SAM" id="Phobius"/>
    </source>
</evidence>
<feature type="transmembrane region" description="Helical" evidence="5">
    <location>
        <begin position="287"/>
        <end position="309"/>
    </location>
</feature>
<evidence type="ECO:0000313" key="8">
    <source>
        <dbReference type="Proteomes" id="UP000799324"/>
    </source>
</evidence>
<accession>A0A6A6SUV4</accession>
<evidence type="ECO:0000259" key="6">
    <source>
        <dbReference type="Pfam" id="PF26616"/>
    </source>
</evidence>
<name>A0A6A6SUV4_9PLEO</name>
<keyword evidence="3 5" id="KW-1133">Transmembrane helix</keyword>
<comment type="subcellular location">
    <subcellularLocation>
        <location evidence="1">Membrane</location>
        <topology evidence="1">Multi-pass membrane protein</topology>
    </subcellularLocation>
</comment>